<comment type="caution">
    <text evidence="7">The sequence shown here is derived from an EMBL/GenBank/DDBJ whole genome shotgun (WGS) entry which is preliminary data.</text>
</comment>
<dbReference type="InterPro" id="IPR036634">
    <property type="entry name" value="PRD_sf"/>
</dbReference>
<evidence type="ECO:0000259" key="6">
    <source>
        <dbReference type="PROSITE" id="PS51372"/>
    </source>
</evidence>
<dbReference type="EMBL" id="JXJQ01000002">
    <property type="protein sequence ID" value="KJY63187.1"/>
    <property type="molecule type" value="Genomic_DNA"/>
</dbReference>
<feature type="domain" description="PRD" evidence="6">
    <location>
        <begin position="272"/>
        <end position="378"/>
    </location>
</feature>
<dbReference type="InterPro" id="IPR036390">
    <property type="entry name" value="WH_DNA-bd_sf"/>
</dbReference>
<dbReference type="PANTHER" id="PTHR30185">
    <property type="entry name" value="CRYPTIC BETA-GLUCOSIDE BGL OPERON ANTITERMINATOR"/>
    <property type="match status" value="1"/>
</dbReference>
<feature type="domain" description="PTS EIIA type-2" evidence="5">
    <location>
        <begin position="469"/>
        <end position="617"/>
    </location>
</feature>
<keyword evidence="1" id="KW-0677">Repeat</keyword>
<dbReference type="STRING" id="1218492.JG30_00950"/>
<proteinExistence type="predicted"/>
<dbReference type="InterPro" id="IPR016152">
    <property type="entry name" value="PTrfase/Anion_transptr"/>
</dbReference>
<dbReference type="HOGENOM" id="CLU_013442_5_3_9"/>
<keyword evidence="2" id="KW-0805">Transcription regulation</keyword>
<evidence type="ECO:0000313" key="7">
    <source>
        <dbReference type="EMBL" id="KJY63187.1"/>
    </source>
</evidence>
<dbReference type="GO" id="GO:0006355">
    <property type="term" value="P:regulation of DNA-templated transcription"/>
    <property type="evidence" value="ECO:0007669"/>
    <property type="project" value="InterPro"/>
</dbReference>
<dbReference type="PATRIC" id="fig|1218492.5.peg.208"/>
<evidence type="ECO:0000313" key="8">
    <source>
        <dbReference type="Proteomes" id="UP000033558"/>
    </source>
</evidence>
<dbReference type="Pfam" id="PF00359">
    <property type="entry name" value="PTS_EIIA_2"/>
    <property type="match status" value="1"/>
</dbReference>
<dbReference type="AlphaFoldDB" id="A0A0F4LWN1"/>
<evidence type="ECO:0000256" key="4">
    <source>
        <dbReference type="ARBA" id="ARBA00023163"/>
    </source>
</evidence>
<dbReference type="InterPro" id="IPR050661">
    <property type="entry name" value="BglG_antiterminators"/>
</dbReference>
<sequence length="617" mass="71101">MADFNYELLDEFIKRDSLDMIALTKQFNVSAKTILNRIHNLNESLTGIAEIKVNNQRYHLKVYDFQKLTDIQTNYLKSSLNLNNFTKRRAIILQHLLFAQDFVTLDDLSEAVYVSKATLNRDIKQIKRELQAYQAHIVSAPNHGICLQIKTDWTAGLLLAHWVYDYCNLIDAFASTGTRTRFKHLMQPIDAASYSKVAKNVNILANLIPRKLRLEHGSPQYLDLLDYAKLQPVIQYVEQILHTQLTTAELQFLFYPLAIKATSVLDPVKVEQAVQQLRPLFEQITQKIKTQMDVSLDFPRLFQQIKYHLIFLINRALFKVQLDDSLNDEIMEKYPVALELALITTQTIEQDLQLSIVNSENSYLAVYYQMELNAAPNEQPVKTVAIVGHISSGVKKFITQQLHDLFQTDIQIKSFTDAAEFQASTEDFLIAFSDVPIATKDKAFPIVRSSNIFRTTELVAKVLVAQVYKEIRDNNCYFTIKAIASQDGYWQATYKMIEEQIAIGQLNEDFLDNWQQRERQTNNVFENAIALPHAIDTSKHQRIFFEIGVFDHSVDYNNGQVRIVFLIGIPSKLDQELQRTLATLYDMIATISQNKEMYQNLLNYDPQQSLMQITEGI</sequence>
<keyword evidence="4" id="KW-0804">Transcription</keyword>
<keyword evidence="8" id="KW-1185">Reference proteome</keyword>
<dbReference type="PROSITE" id="PS51094">
    <property type="entry name" value="PTS_EIIA_TYPE_2"/>
    <property type="match status" value="1"/>
</dbReference>
<organism evidence="7 8">
    <name type="scientific">Bombilactobacillus mellifer</name>
    <dbReference type="NCBI Taxonomy" id="1218492"/>
    <lineage>
        <taxon>Bacteria</taxon>
        <taxon>Bacillati</taxon>
        <taxon>Bacillota</taxon>
        <taxon>Bacilli</taxon>
        <taxon>Lactobacillales</taxon>
        <taxon>Lactobacillaceae</taxon>
        <taxon>Bombilactobacillus</taxon>
    </lineage>
</organism>
<dbReference type="SUPFAM" id="SSF46785">
    <property type="entry name" value="Winged helix' DNA-binding domain"/>
    <property type="match status" value="1"/>
</dbReference>
<dbReference type="InterPro" id="IPR007737">
    <property type="entry name" value="Mga_HTH"/>
</dbReference>
<evidence type="ECO:0000256" key="2">
    <source>
        <dbReference type="ARBA" id="ARBA00023015"/>
    </source>
</evidence>
<reference evidence="7 8" key="1">
    <citation type="submission" date="2015-01" db="EMBL/GenBank/DDBJ databases">
        <title>Comparative genomics of the lactic acid bacteria isolated from the honey bee gut.</title>
        <authorList>
            <person name="Ellegaard K.M."/>
            <person name="Tamarit D."/>
            <person name="Javelind E."/>
            <person name="Olofsson T."/>
            <person name="Andersson S.G."/>
            <person name="Vasquez A."/>
        </authorList>
    </citation>
    <scope>NUCLEOTIDE SEQUENCE [LARGE SCALE GENOMIC DNA]</scope>
    <source>
        <strain evidence="7 8">Bin4</strain>
    </source>
</reference>
<dbReference type="Pfam" id="PF05043">
    <property type="entry name" value="Mga"/>
    <property type="match status" value="1"/>
</dbReference>
<keyword evidence="3" id="KW-0010">Activator</keyword>
<dbReference type="Proteomes" id="UP000033558">
    <property type="component" value="Unassembled WGS sequence"/>
</dbReference>
<evidence type="ECO:0000256" key="3">
    <source>
        <dbReference type="ARBA" id="ARBA00023159"/>
    </source>
</evidence>
<dbReference type="OrthoDB" id="95158at2"/>
<dbReference type="PROSITE" id="PS51372">
    <property type="entry name" value="PRD_2"/>
    <property type="match status" value="1"/>
</dbReference>
<evidence type="ECO:0000259" key="5">
    <source>
        <dbReference type="PROSITE" id="PS51094"/>
    </source>
</evidence>
<accession>A0A0F4LWN1</accession>
<dbReference type="Pfam" id="PF00874">
    <property type="entry name" value="PRD"/>
    <property type="match status" value="1"/>
</dbReference>
<dbReference type="Gene3D" id="3.40.930.10">
    <property type="entry name" value="Mannitol-specific EII, Chain A"/>
    <property type="match status" value="1"/>
</dbReference>
<dbReference type="InterPro" id="IPR002178">
    <property type="entry name" value="PTS_EIIA_type-2_dom"/>
</dbReference>
<name>A0A0F4LWN1_9LACO</name>
<dbReference type="PANTHER" id="PTHR30185:SF18">
    <property type="entry name" value="TRANSCRIPTIONAL REGULATOR MTLR"/>
    <property type="match status" value="1"/>
</dbReference>
<dbReference type="SUPFAM" id="SSF55804">
    <property type="entry name" value="Phoshotransferase/anion transport protein"/>
    <property type="match status" value="1"/>
</dbReference>
<dbReference type="Gene3D" id="1.10.1790.10">
    <property type="entry name" value="PRD domain"/>
    <property type="match status" value="1"/>
</dbReference>
<dbReference type="InterPro" id="IPR036388">
    <property type="entry name" value="WH-like_DNA-bd_sf"/>
</dbReference>
<gene>
    <name evidence="7" type="ORF">JG30_00950</name>
</gene>
<dbReference type="SUPFAM" id="SSF63520">
    <property type="entry name" value="PTS-regulatory domain, PRD"/>
    <property type="match status" value="1"/>
</dbReference>
<dbReference type="Gene3D" id="1.10.10.10">
    <property type="entry name" value="Winged helix-like DNA-binding domain superfamily/Winged helix DNA-binding domain"/>
    <property type="match status" value="1"/>
</dbReference>
<dbReference type="InterPro" id="IPR011608">
    <property type="entry name" value="PRD"/>
</dbReference>
<dbReference type="RefSeq" id="WP_046315228.1">
    <property type="nucleotide sequence ID" value="NZ_JBHSZT010000003.1"/>
</dbReference>
<protein>
    <submittedName>
        <fullName evidence="7">PTS IIA domain transcriptional regulator</fullName>
    </submittedName>
</protein>
<evidence type="ECO:0000256" key="1">
    <source>
        <dbReference type="ARBA" id="ARBA00022737"/>
    </source>
</evidence>